<proteinExistence type="predicted"/>
<organism evidence="1">
    <name type="scientific">uncultured Citrobacter sp</name>
    <dbReference type="NCBI Taxonomy" id="200446"/>
    <lineage>
        <taxon>Bacteria</taxon>
        <taxon>Pseudomonadati</taxon>
        <taxon>Pseudomonadota</taxon>
        <taxon>Gammaproteobacteria</taxon>
        <taxon>Enterobacterales</taxon>
        <taxon>Enterobacteriaceae</taxon>
        <taxon>Citrobacter</taxon>
        <taxon>environmental samples</taxon>
    </lineage>
</organism>
<dbReference type="InterPro" id="IPR001661">
    <property type="entry name" value="Glyco_hydro_37"/>
</dbReference>
<protein>
    <submittedName>
        <fullName evidence="1">CAZy families GH37 protein</fullName>
    </submittedName>
</protein>
<sequence length="50" mass="5898">MEVSWRFLRNVQHTYDKEQKLVEKYKCQLHGHRCGGGEYPCRMVLAGLMA</sequence>
<dbReference type="AlphaFoldDB" id="A0A060CEP2"/>
<evidence type="ECO:0000313" key="1">
    <source>
        <dbReference type="EMBL" id="AIA95143.1"/>
    </source>
</evidence>
<dbReference type="EMBL" id="KF127783">
    <property type="protein sequence ID" value="AIA95143.1"/>
    <property type="molecule type" value="Genomic_DNA"/>
</dbReference>
<reference evidence="1" key="1">
    <citation type="journal article" date="2013" name="Environ. Microbiol.">
        <title>Seasonally variable intestinal metagenomes of the red palm weevil (Rhynchophorus ferrugineus).</title>
        <authorList>
            <person name="Jia S."/>
            <person name="Zhang X."/>
            <person name="Zhang G."/>
            <person name="Yin A."/>
            <person name="Zhang S."/>
            <person name="Li F."/>
            <person name="Wang L."/>
            <person name="Zhao D."/>
            <person name="Yun Q."/>
            <person name="Tala"/>
            <person name="Wang J."/>
            <person name="Sun G."/>
            <person name="Baabdullah M."/>
            <person name="Yu X."/>
            <person name="Hu S."/>
            <person name="Al-Mssallem I.S."/>
            <person name="Yu J."/>
        </authorList>
    </citation>
    <scope>NUCLEOTIDE SEQUENCE</scope>
</reference>
<dbReference type="GO" id="GO:0005991">
    <property type="term" value="P:trehalose metabolic process"/>
    <property type="evidence" value="ECO:0007669"/>
    <property type="project" value="InterPro"/>
</dbReference>
<dbReference type="GO" id="GO:0004555">
    <property type="term" value="F:alpha,alpha-trehalase activity"/>
    <property type="evidence" value="ECO:0007669"/>
    <property type="project" value="InterPro"/>
</dbReference>
<name>A0A060CEP2_9ENTR</name>
<accession>A0A060CEP2</accession>
<dbReference type="Pfam" id="PF01204">
    <property type="entry name" value="Trehalase"/>
    <property type="match status" value="1"/>
</dbReference>